<dbReference type="EMBL" id="CYSD01000043">
    <property type="protein sequence ID" value="CUH82123.1"/>
    <property type="molecule type" value="Genomic_DNA"/>
</dbReference>
<name>A0A0P1GJ58_9RHOB</name>
<protein>
    <recommendedName>
        <fullName evidence="5">Phosphatidate cytidylyltransferase</fullName>
    </recommendedName>
</protein>
<dbReference type="Proteomes" id="UP000052022">
    <property type="component" value="Unassembled WGS sequence"/>
</dbReference>
<dbReference type="Gene3D" id="3.40.140.80">
    <property type="match status" value="1"/>
</dbReference>
<dbReference type="InterPro" id="IPR043167">
    <property type="entry name" value="LpxI_C_sf"/>
</dbReference>
<dbReference type="Pfam" id="PF06230">
    <property type="entry name" value="LpxI_C"/>
    <property type="match status" value="1"/>
</dbReference>
<keyword evidence="4" id="KW-1185">Reference proteome</keyword>
<dbReference type="AlphaFoldDB" id="A0A0P1GJ58"/>
<dbReference type="PANTHER" id="PTHR39962:SF1">
    <property type="entry name" value="LPXI FAMILY PROTEIN"/>
    <property type="match status" value="1"/>
</dbReference>
<proteinExistence type="predicted"/>
<sequence>MIALLAGRGALPAEILARLPERPLICAMEGSEPTHVEAEVTFRLEKLGSFLERLSKSEVTEICLAGAVTRPRIDPTAIDAATLPLIPALQGAIAAGDDGALRAVMGIFENAGITVRAAHEIAPDLLMEAGVPTKIQPGEIDKADARRGAEIVAAMAAADIGQACAVRAGQAIAVEGIFGTDFMLGTLATRPDGQGGLLFKAPKPGQDRRADLPTIGPATVEAVAKAGLSGLVLEAGGVIVLSRDEVIAACDAHGLFLWLRPA</sequence>
<evidence type="ECO:0000259" key="2">
    <source>
        <dbReference type="Pfam" id="PF17930"/>
    </source>
</evidence>
<evidence type="ECO:0000259" key="1">
    <source>
        <dbReference type="Pfam" id="PF06230"/>
    </source>
</evidence>
<dbReference type="STRING" id="928856.SAMN04488049_105113"/>
<accession>A0A0P1GJ58</accession>
<dbReference type="InterPro" id="IPR010415">
    <property type="entry name" value="LpxI_C"/>
</dbReference>
<feature type="domain" description="LpxI C-terminal" evidence="1">
    <location>
        <begin position="129"/>
        <end position="258"/>
    </location>
</feature>
<evidence type="ECO:0008006" key="5">
    <source>
        <dbReference type="Google" id="ProtNLM"/>
    </source>
</evidence>
<dbReference type="Pfam" id="PF17930">
    <property type="entry name" value="LpxI_N"/>
    <property type="match status" value="1"/>
</dbReference>
<gene>
    <name evidence="3" type="ORF">TRM7557_03767</name>
</gene>
<dbReference type="RefSeq" id="WP_058291740.1">
    <property type="nucleotide sequence ID" value="NZ_CYSD01000043.1"/>
</dbReference>
<evidence type="ECO:0000313" key="3">
    <source>
        <dbReference type="EMBL" id="CUH82123.1"/>
    </source>
</evidence>
<dbReference type="OrthoDB" id="9789836at2"/>
<evidence type="ECO:0000313" key="4">
    <source>
        <dbReference type="Proteomes" id="UP000052022"/>
    </source>
</evidence>
<dbReference type="Gene3D" id="3.40.50.20">
    <property type="match status" value="1"/>
</dbReference>
<dbReference type="PANTHER" id="PTHR39962">
    <property type="entry name" value="BLL4848 PROTEIN"/>
    <property type="match status" value="1"/>
</dbReference>
<organism evidence="3 4">
    <name type="scientific">Tritonibacter multivorans</name>
    <dbReference type="NCBI Taxonomy" id="928856"/>
    <lineage>
        <taxon>Bacteria</taxon>
        <taxon>Pseudomonadati</taxon>
        <taxon>Pseudomonadota</taxon>
        <taxon>Alphaproteobacteria</taxon>
        <taxon>Rhodobacterales</taxon>
        <taxon>Paracoccaceae</taxon>
        <taxon>Tritonibacter</taxon>
    </lineage>
</organism>
<feature type="domain" description="LpxI N-terminal" evidence="2">
    <location>
        <begin position="1"/>
        <end position="125"/>
    </location>
</feature>
<dbReference type="InterPro" id="IPR053174">
    <property type="entry name" value="LpxI"/>
</dbReference>
<reference evidence="3 4" key="1">
    <citation type="submission" date="2015-09" db="EMBL/GenBank/DDBJ databases">
        <authorList>
            <consortium name="Swine Surveillance"/>
        </authorList>
    </citation>
    <scope>NUCLEOTIDE SEQUENCE [LARGE SCALE GENOMIC DNA]</scope>
    <source>
        <strain evidence="3 4">CECT 7557</strain>
    </source>
</reference>
<dbReference type="InterPro" id="IPR041255">
    <property type="entry name" value="LpxI_N"/>
</dbReference>